<reference evidence="1 2" key="1">
    <citation type="submission" date="2020-08" db="EMBL/GenBank/DDBJ databases">
        <title>Genomic Encyclopedia of Type Strains, Phase IV (KMG-IV): sequencing the most valuable type-strain genomes for metagenomic binning, comparative biology and taxonomic classification.</title>
        <authorList>
            <person name="Goeker M."/>
        </authorList>
    </citation>
    <scope>NUCLEOTIDE SEQUENCE [LARGE SCALE GENOMIC DNA]</scope>
    <source>
        <strain evidence="1 2">DSM 21458</strain>
    </source>
</reference>
<sequence length="77" mass="8796">MPFRWIALYQGADTHPRLFDSLERALEYLARQERLEEHLLDALATRVLSLGSGDLAPPVTRVNYRLTYVRPGDAEAL</sequence>
<dbReference type="RefSeq" id="WP_183984318.1">
    <property type="nucleotide sequence ID" value="NZ_JACHHG010000002.1"/>
</dbReference>
<evidence type="ECO:0000313" key="2">
    <source>
        <dbReference type="Proteomes" id="UP000569951"/>
    </source>
</evidence>
<dbReference type="AlphaFoldDB" id="A0A841HW64"/>
<accession>A0A841HW64</accession>
<evidence type="ECO:0000313" key="1">
    <source>
        <dbReference type="EMBL" id="MBB6097156.1"/>
    </source>
</evidence>
<gene>
    <name evidence="1" type="ORF">HNR42_000570</name>
</gene>
<keyword evidence="2" id="KW-1185">Reference proteome</keyword>
<name>A0A841HW64_9DEIO</name>
<proteinExistence type="predicted"/>
<comment type="caution">
    <text evidence="1">The sequence shown here is derived from an EMBL/GenBank/DDBJ whole genome shotgun (WGS) entry which is preliminary data.</text>
</comment>
<organism evidence="1 2">
    <name type="scientific">Deinobacterium chartae</name>
    <dbReference type="NCBI Taxonomy" id="521158"/>
    <lineage>
        <taxon>Bacteria</taxon>
        <taxon>Thermotogati</taxon>
        <taxon>Deinococcota</taxon>
        <taxon>Deinococci</taxon>
        <taxon>Deinococcales</taxon>
        <taxon>Deinococcaceae</taxon>
        <taxon>Deinobacterium</taxon>
    </lineage>
</organism>
<protein>
    <submittedName>
        <fullName evidence="1">Uncharacterized protein</fullName>
    </submittedName>
</protein>
<dbReference type="Proteomes" id="UP000569951">
    <property type="component" value="Unassembled WGS sequence"/>
</dbReference>
<dbReference type="EMBL" id="JACHHG010000002">
    <property type="protein sequence ID" value="MBB6097156.1"/>
    <property type="molecule type" value="Genomic_DNA"/>
</dbReference>